<accession>A0A0D1Y9R7</accession>
<evidence type="ECO:0000259" key="2">
    <source>
        <dbReference type="PROSITE" id="PS50994"/>
    </source>
</evidence>
<gene>
    <name evidence="3" type="ORF">AF333_22155</name>
</gene>
<evidence type="ECO:0000313" key="3">
    <source>
        <dbReference type="EMBL" id="KON97735.1"/>
    </source>
</evidence>
<feature type="domain" description="Integrase catalytic" evidence="2">
    <location>
        <begin position="130"/>
        <end position="293"/>
    </location>
</feature>
<name>A0A0D1Y9R7_ANEMI</name>
<dbReference type="Proteomes" id="UP000037269">
    <property type="component" value="Unassembled WGS sequence"/>
</dbReference>
<dbReference type="InterPro" id="IPR050900">
    <property type="entry name" value="Transposase_IS3/IS150/IS904"/>
</dbReference>
<dbReference type="Pfam" id="PF13276">
    <property type="entry name" value="HTH_21"/>
    <property type="match status" value="1"/>
</dbReference>
<organism evidence="3 4">
    <name type="scientific">Aneurinibacillus migulanus</name>
    <name type="common">Bacillus migulanus</name>
    <dbReference type="NCBI Taxonomy" id="47500"/>
    <lineage>
        <taxon>Bacteria</taxon>
        <taxon>Bacillati</taxon>
        <taxon>Bacillota</taxon>
        <taxon>Bacilli</taxon>
        <taxon>Bacillales</taxon>
        <taxon>Paenibacillaceae</taxon>
        <taxon>Aneurinibacillus group</taxon>
        <taxon>Aneurinibacillus</taxon>
    </lineage>
</organism>
<dbReference type="InterPro" id="IPR048020">
    <property type="entry name" value="Transpos_IS3"/>
</dbReference>
<dbReference type="InterPro" id="IPR001584">
    <property type="entry name" value="Integrase_cat-core"/>
</dbReference>
<sequence length="304" mass="35828">MAERYIQQGYPKRLVLRFARIPRSTYYYHKKQEGQQVESVKSEGRAIPGYSLKQDGTKVSDEQVKEWLLEGIEGEVYAYGYRKLTLFLRRTHGLCIDKKKVYRLCKEMAILRSQRQKQTFYRKKLARNCIITGSNQLFETDIKYGYIAGEDRFFFIQSVLDVYDRSVIAYPCEAKDASRTVQQALFKRQLFELDARPVLRSDNGPQFTAHHFTQACEALGIVHERISPRTPNMNAHIEAFHRILEDECLARYEFLSYTEAYQVVSECIRFYNERRIHSSICDLATQEFYVVLTERKFAIKEVRV</sequence>
<dbReference type="InterPro" id="IPR012337">
    <property type="entry name" value="RNaseH-like_sf"/>
</dbReference>
<evidence type="ECO:0000256" key="1">
    <source>
        <dbReference type="ARBA" id="ARBA00002286"/>
    </source>
</evidence>
<proteinExistence type="predicted"/>
<dbReference type="PATRIC" id="fig|47500.8.peg.6747"/>
<keyword evidence="4" id="KW-1185">Reference proteome</keyword>
<dbReference type="GO" id="GO:0003676">
    <property type="term" value="F:nucleic acid binding"/>
    <property type="evidence" value="ECO:0007669"/>
    <property type="project" value="InterPro"/>
</dbReference>
<dbReference type="AlphaFoldDB" id="A0A0D1Y9R7"/>
<dbReference type="Pfam" id="PF13333">
    <property type="entry name" value="rve_2"/>
    <property type="match status" value="1"/>
</dbReference>
<comment type="function">
    <text evidence="1">Involved in the transposition of the insertion sequence.</text>
</comment>
<dbReference type="PANTHER" id="PTHR46889:SF4">
    <property type="entry name" value="TRANSPOSASE INSO FOR INSERTION SEQUENCE ELEMENT IS911B-RELATED"/>
    <property type="match status" value="1"/>
</dbReference>
<dbReference type="PANTHER" id="PTHR46889">
    <property type="entry name" value="TRANSPOSASE INSF FOR INSERTION SEQUENCE IS3B-RELATED"/>
    <property type="match status" value="1"/>
</dbReference>
<dbReference type="Gene3D" id="3.30.420.10">
    <property type="entry name" value="Ribonuclease H-like superfamily/Ribonuclease H"/>
    <property type="match status" value="1"/>
</dbReference>
<dbReference type="InterPro" id="IPR025948">
    <property type="entry name" value="HTH-like_dom"/>
</dbReference>
<reference evidence="3 4" key="1">
    <citation type="submission" date="2015-07" db="EMBL/GenBank/DDBJ databases">
        <title>Fjat-14205 dsm 2895.</title>
        <authorList>
            <person name="Liu B."/>
            <person name="Wang J."/>
            <person name="Zhu Y."/>
            <person name="Liu G."/>
            <person name="Chen Q."/>
            <person name="Chen Z."/>
            <person name="Lan J."/>
            <person name="Che J."/>
            <person name="Ge C."/>
            <person name="Shi H."/>
            <person name="Pan Z."/>
            <person name="Liu X."/>
        </authorList>
    </citation>
    <scope>NUCLEOTIDE SEQUENCE [LARGE SCALE GENOMIC DNA]</scope>
    <source>
        <strain evidence="3 4">DSM 2895</strain>
    </source>
</reference>
<dbReference type="SUPFAM" id="SSF53098">
    <property type="entry name" value="Ribonuclease H-like"/>
    <property type="match status" value="1"/>
</dbReference>
<dbReference type="Pfam" id="PF00665">
    <property type="entry name" value="rve"/>
    <property type="match status" value="1"/>
</dbReference>
<evidence type="ECO:0000313" key="4">
    <source>
        <dbReference type="Proteomes" id="UP000037269"/>
    </source>
</evidence>
<protein>
    <submittedName>
        <fullName evidence="3">Integrase</fullName>
    </submittedName>
</protein>
<dbReference type="NCBIfam" id="NF033516">
    <property type="entry name" value="transpos_IS3"/>
    <property type="match status" value="1"/>
</dbReference>
<dbReference type="GO" id="GO:0015074">
    <property type="term" value="P:DNA integration"/>
    <property type="evidence" value="ECO:0007669"/>
    <property type="project" value="InterPro"/>
</dbReference>
<dbReference type="InterPro" id="IPR036397">
    <property type="entry name" value="RNaseH_sf"/>
</dbReference>
<dbReference type="PROSITE" id="PS50994">
    <property type="entry name" value="INTEGRASE"/>
    <property type="match status" value="1"/>
</dbReference>
<dbReference type="EMBL" id="LGUG01000004">
    <property type="protein sequence ID" value="KON97735.1"/>
    <property type="molecule type" value="Genomic_DNA"/>
</dbReference>
<dbReference type="STRING" id="47500.AF333_22155"/>
<comment type="caution">
    <text evidence="3">The sequence shown here is derived from an EMBL/GenBank/DDBJ whole genome shotgun (WGS) entry which is preliminary data.</text>
</comment>